<dbReference type="InterPro" id="IPR011012">
    <property type="entry name" value="Longin-like_dom_sf"/>
</dbReference>
<dbReference type="InterPro" id="IPR006722">
    <property type="entry name" value="Sedlin"/>
</dbReference>
<dbReference type="STRING" id="669874.A0A1E4TY87"/>
<sequence>MSYYLAVIGTMDNPIYELEFGTFKQQNNGKSLLNQKQLELIPFIINSSLDLIEDLQWKFNKNYFKNYDNFNNNFYKLSCYLTFGNMKLILLHQLDDNLKNDDNIKQFLFEINELYVKTMLNPFYNVNEKIKSEAFDLKVKAVARKYL</sequence>
<evidence type="ECO:0000313" key="1">
    <source>
        <dbReference type="EMBL" id="ODV96628.1"/>
    </source>
</evidence>
<dbReference type="EMBL" id="KV454012">
    <property type="protein sequence ID" value="ODV96628.1"/>
    <property type="molecule type" value="Genomic_DNA"/>
</dbReference>
<organism evidence="1 2">
    <name type="scientific">Pachysolen tannophilus NRRL Y-2460</name>
    <dbReference type="NCBI Taxonomy" id="669874"/>
    <lineage>
        <taxon>Eukaryota</taxon>
        <taxon>Fungi</taxon>
        <taxon>Dikarya</taxon>
        <taxon>Ascomycota</taxon>
        <taxon>Saccharomycotina</taxon>
        <taxon>Pichiomycetes</taxon>
        <taxon>Pachysolenaceae</taxon>
        <taxon>Pachysolen</taxon>
    </lineage>
</organism>
<protein>
    <recommendedName>
        <fullName evidence="3">Trafficking protein particle complex subunit</fullName>
    </recommendedName>
</protein>
<dbReference type="AlphaFoldDB" id="A0A1E4TY87"/>
<dbReference type="CDD" id="cd14825">
    <property type="entry name" value="TRAPPC2_sedlin"/>
    <property type="match status" value="1"/>
</dbReference>
<dbReference type="OrthoDB" id="10252102at2759"/>
<dbReference type="GO" id="GO:1990071">
    <property type="term" value="C:TRAPPII protein complex"/>
    <property type="evidence" value="ECO:0007669"/>
    <property type="project" value="EnsemblFungi"/>
</dbReference>
<dbReference type="PANTHER" id="PTHR12403">
    <property type="entry name" value="TRAFFICKING PROTEIN PARTICLE COMPLEX SUBUNIT 2"/>
    <property type="match status" value="1"/>
</dbReference>
<dbReference type="GO" id="GO:0006888">
    <property type="term" value="P:endoplasmic reticulum to Golgi vesicle-mediated transport"/>
    <property type="evidence" value="ECO:0007669"/>
    <property type="project" value="EnsemblFungi"/>
</dbReference>
<dbReference type="Gene3D" id="3.30.450.70">
    <property type="match status" value="1"/>
</dbReference>
<dbReference type="GO" id="GO:1990070">
    <property type="term" value="C:TRAPPI protein complex"/>
    <property type="evidence" value="ECO:0007669"/>
    <property type="project" value="EnsemblFungi"/>
</dbReference>
<name>A0A1E4TY87_PACTA</name>
<dbReference type="Pfam" id="PF04628">
    <property type="entry name" value="Sedlin_N"/>
    <property type="match status" value="1"/>
</dbReference>
<dbReference type="SUPFAM" id="SSF64356">
    <property type="entry name" value="SNARE-like"/>
    <property type="match status" value="1"/>
</dbReference>
<evidence type="ECO:0000313" key="2">
    <source>
        <dbReference type="Proteomes" id="UP000094236"/>
    </source>
</evidence>
<dbReference type="Proteomes" id="UP000094236">
    <property type="component" value="Unassembled WGS sequence"/>
</dbReference>
<proteinExistence type="predicted"/>
<gene>
    <name evidence="1" type="ORF">PACTADRAFT_1217</name>
</gene>
<dbReference type="GO" id="GO:0065003">
    <property type="term" value="P:protein-containing complex assembly"/>
    <property type="evidence" value="ECO:0007669"/>
    <property type="project" value="EnsemblFungi"/>
</dbReference>
<dbReference type="GO" id="GO:1990072">
    <property type="term" value="C:TRAPPIII protein complex"/>
    <property type="evidence" value="ECO:0007669"/>
    <property type="project" value="EnsemblFungi"/>
</dbReference>
<accession>A0A1E4TY87</accession>
<keyword evidence="2" id="KW-1185">Reference proteome</keyword>
<reference evidence="2" key="1">
    <citation type="submission" date="2016-05" db="EMBL/GenBank/DDBJ databases">
        <title>Comparative genomics of biotechnologically important yeasts.</title>
        <authorList>
            <consortium name="DOE Joint Genome Institute"/>
            <person name="Riley R."/>
            <person name="Haridas S."/>
            <person name="Wolfe K.H."/>
            <person name="Lopes M.R."/>
            <person name="Hittinger C.T."/>
            <person name="Goker M."/>
            <person name="Salamov A."/>
            <person name="Wisecaver J."/>
            <person name="Long T.M."/>
            <person name="Aerts A.L."/>
            <person name="Barry K."/>
            <person name="Choi C."/>
            <person name="Clum A."/>
            <person name="Coughlan A.Y."/>
            <person name="Deshpande S."/>
            <person name="Douglass A.P."/>
            <person name="Hanson S.J."/>
            <person name="Klenk H.-P."/>
            <person name="Labutti K."/>
            <person name="Lapidus A."/>
            <person name="Lindquist E."/>
            <person name="Lipzen A."/>
            <person name="Meier-Kolthoff J.P."/>
            <person name="Ohm R.A."/>
            <person name="Otillar R.P."/>
            <person name="Pangilinan J."/>
            <person name="Peng Y."/>
            <person name="Rokas A."/>
            <person name="Rosa C.A."/>
            <person name="Scheuner C."/>
            <person name="Sibirny A.A."/>
            <person name="Slot J.C."/>
            <person name="Stielow J.B."/>
            <person name="Sun H."/>
            <person name="Kurtzman C.P."/>
            <person name="Blackwell M."/>
            <person name="Grigoriev I.V."/>
            <person name="Jeffries T.W."/>
        </authorList>
    </citation>
    <scope>NUCLEOTIDE SEQUENCE [LARGE SCALE GENOMIC DNA]</scope>
    <source>
        <strain evidence="2">NRRL Y-2460</strain>
    </source>
</reference>
<evidence type="ECO:0008006" key="3">
    <source>
        <dbReference type="Google" id="ProtNLM"/>
    </source>
</evidence>